<evidence type="ECO:0000313" key="3">
    <source>
        <dbReference type="EMBL" id="ALK86814.1"/>
    </source>
</evidence>
<dbReference type="SUPFAM" id="SSF53448">
    <property type="entry name" value="Nucleotide-diphospho-sugar transferases"/>
    <property type="match status" value="1"/>
</dbReference>
<dbReference type="AlphaFoldDB" id="A0A0P0LE09"/>
<keyword evidence="1" id="KW-0812">Transmembrane</keyword>
<dbReference type="GO" id="GO:0016758">
    <property type="term" value="F:hexosyltransferase activity"/>
    <property type="evidence" value="ECO:0007669"/>
    <property type="project" value="UniProtKB-ARBA"/>
</dbReference>
<dbReference type="Proteomes" id="UP000061587">
    <property type="component" value="Chromosome"/>
</dbReference>
<feature type="transmembrane region" description="Helical" evidence="1">
    <location>
        <begin position="106"/>
        <end position="124"/>
    </location>
</feature>
<evidence type="ECO:0000259" key="2">
    <source>
        <dbReference type="Pfam" id="PF00535"/>
    </source>
</evidence>
<dbReference type="Pfam" id="PF00535">
    <property type="entry name" value="Glycos_transf_2"/>
    <property type="match status" value="1"/>
</dbReference>
<proteinExistence type="predicted"/>
<keyword evidence="1" id="KW-0472">Membrane</keyword>
<name>A0A0P0LE09_PHOVU</name>
<organism evidence="3 4">
    <name type="scientific">Phocaeicola vulgatus</name>
    <name type="common">Bacteroides vulgatus</name>
    <dbReference type="NCBI Taxonomy" id="821"/>
    <lineage>
        <taxon>Bacteria</taxon>
        <taxon>Pseudomonadati</taxon>
        <taxon>Bacteroidota</taxon>
        <taxon>Bacteroidia</taxon>
        <taxon>Bacteroidales</taxon>
        <taxon>Bacteroidaceae</taxon>
        <taxon>Phocaeicola</taxon>
    </lineage>
</organism>
<accession>A0A0P0LE09</accession>
<dbReference type="InterPro" id="IPR029044">
    <property type="entry name" value="Nucleotide-diphossugar_trans"/>
</dbReference>
<sequence length="128" mass="14930">MRYSFIIPVYNRPEEVDELLNSLTRQTNKNFEVLIVEDGSSVPCKEVVDNYADRLDICYYFKSNSGPGRPAIMERNGGMENILSYWILIAFCLKGIWRLSSQSFNGRRQMLLVVLTVLMIRLPIYRKQ</sequence>
<evidence type="ECO:0000313" key="4">
    <source>
        <dbReference type="Proteomes" id="UP000061587"/>
    </source>
</evidence>
<reference evidence="4" key="1">
    <citation type="submission" date="2015-10" db="EMBL/GenBank/DDBJ databases">
        <title>Extensive mobilome-driven genome diversification in gut-associated Bacteroides vulgatus mpk.</title>
        <authorList>
            <person name="Beier S."/>
            <person name="Lange A."/>
            <person name="Huson D.H."/>
            <person name="Frick J.-S."/>
            <person name="Autenrieth I.B."/>
        </authorList>
    </citation>
    <scope>NUCLEOTIDE SEQUENCE [LARGE SCALE GENOMIC DNA]</scope>
    <source>
        <strain evidence="4">mpk</strain>
    </source>
</reference>
<feature type="transmembrane region" description="Helical" evidence="1">
    <location>
        <begin position="82"/>
        <end position="100"/>
    </location>
</feature>
<dbReference type="Gene3D" id="3.90.550.10">
    <property type="entry name" value="Spore Coat Polysaccharide Biosynthesis Protein SpsA, Chain A"/>
    <property type="match status" value="1"/>
</dbReference>
<dbReference type="PANTHER" id="PTHR22916">
    <property type="entry name" value="GLYCOSYLTRANSFERASE"/>
    <property type="match status" value="1"/>
</dbReference>
<keyword evidence="1" id="KW-1133">Transmembrane helix</keyword>
<dbReference type="PATRIC" id="fig|821.40.peg.5116"/>
<gene>
    <name evidence="3" type="ORF">BvMPK_4272</name>
</gene>
<feature type="domain" description="Glycosyltransferase 2-like" evidence="2">
    <location>
        <begin position="4"/>
        <end position="68"/>
    </location>
</feature>
<dbReference type="PANTHER" id="PTHR22916:SF64">
    <property type="entry name" value="TRANSFERASE, PUTATIVE-RELATED"/>
    <property type="match status" value="1"/>
</dbReference>
<dbReference type="EMBL" id="CP013020">
    <property type="protein sequence ID" value="ALK86814.1"/>
    <property type="molecule type" value="Genomic_DNA"/>
</dbReference>
<dbReference type="CDD" id="cd00761">
    <property type="entry name" value="Glyco_tranf_GTA_type"/>
    <property type="match status" value="1"/>
</dbReference>
<protein>
    <submittedName>
        <fullName evidence="3">Glycosyltransferase</fullName>
    </submittedName>
</protein>
<evidence type="ECO:0000256" key="1">
    <source>
        <dbReference type="SAM" id="Phobius"/>
    </source>
</evidence>
<dbReference type="InterPro" id="IPR001173">
    <property type="entry name" value="Glyco_trans_2-like"/>
</dbReference>
<reference evidence="3 4" key="2">
    <citation type="journal article" date="2016" name="Genome Biol. Evol.">
        <title>Extensive mobilome-driven genome diversification in mouse gut-associated Bacteroides vulgatus mpk.</title>
        <authorList>
            <person name="Lange A."/>
            <person name="Beier S."/>
            <person name="Steimle A."/>
            <person name="Autenrieth I.B."/>
            <person name="Huson D.H."/>
            <person name="Frick J.S."/>
        </authorList>
    </citation>
    <scope>NUCLEOTIDE SEQUENCE [LARGE SCALE GENOMIC DNA]</scope>
    <source>
        <strain evidence="4">mpk</strain>
    </source>
</reference>